<dbReference type="PROSITE" id="PS51257">
    <property type="entry name" value="PROKAR_LIPOPROTEIN"/>
    <property type="match status" value="1"/>
</dbReference>
<evidence type="ECO:0000256" key="1">
    <source>
        <dbReference type="SAM" id="MobiDB-lite"/>
    </source>
</evidence>
<dbReference type="Proteomes" id="UP000279911">
    <property type="component" value="Unassembled WGS sequence"/>
</dbReference>
<sequence>MTLKRKFMMVLISLTAALALAACSDGGSQSGSGDHGSHDNMNHSGSGEIPEGLKEAENPTYKVGSKAIITDDHMPGMDGAEATIVGAYDTVVYALSYDPTDGGERVENHKWVIHEELLKPAADPYKPGDEVTINTDHMEGMKGAKAVIDSAEETTVYMVDFTPTDGSEKVTNHQWVTEDELKPAE</sequence>
<dbReference type="RefSeq" id="WP_125478507.1">
    <property type="nucleotide sequence ID" value="NZ_RSFW01000003.1"/>
</dbReference>
<reference evidence="5" key="1">
    <citation type="submission" date="2018-12" db="EMBL/GenBank/DDBJ databases">
        <title>Bacillus chawlae sp. nov., Bacillus glennii sp. nov., and Bacillus saganii sp. nov. Isolated from the Vehicle Assembly Building at Kennedy Space Center where the Viking Spacecraft were Assembled.</title>
        <authorList>
            <person name="Seuylemezian A."/>
            <person name="Vaishampayan P."/>
        </authorList>
    </citation>
    <scope>NUCLEOTIDE SEQUENCE [LARGE SCALE GENOMIC DNA]</scope>
    <source>
        <strain evidence="5">DSM 13966</strain>
    </source>
</reference>
<name>A0A427TY49_9BACI</name>
<proteinExistence type="predicted"/>
<feature type="region of interest" description="Disordered" evidence="1">
    <location>
        <begin position="25"/>
        <end position="55"/>
    </location>
</feature>
<dbReference type="Pfam" id="PF07563">
    <property type="entry name" value="DUF1541"/>
    <property type="match status" value="2"/>
</dbReference>
<dbReference type="AlphaFoldDB" id="A0A427TY49"/>
<evidence type="ECO:0000256" key="2">
    <source>
        <dbReference type="SAM" id="SignalP"/>
    </source>
</evidence>
<dbReference type="EMBL" id="RSFW01000003">
    <property type="protein sequence ID" value="RSD29075.1"/>
    <property type="molecule type" value="Genomic_DNA"/>
</dbReference>
<evidence type="ECO:0000259" key="3">
    <source>
        <dbReference type="Pfam" id="PF07563"/>
    </source>
</evidence>
<evidence type="ECO:0000313" key="5">
    <source>
        <dbReference type="Proteomes" id="UP000279911"/>
    </source>
</evidence>
<organism evidence="4 5">
    <name type="scientific">Mesobacillus subterraneus</name>
    <dbReference type="NCBI Taxonomy" id="285983"/>
    <lineage>
        <taxon>Bacteria</taxon>
        <taxon>Bacillati</taxon>
        <taxon>Bacillota</taxon>
        <taxon>Bacilli</taxon>
        <taxon>Bacillales</taxon>
        <taxon>Bacillaceae</taxon>
        <taxon>Mesobacillus</taxon>
    </lineage>
</organism>
<accession>A0A427TY49</accession>
<dbReference type="OrthoDB" id="1701949at2"/>
<feature type="domain" description="DUF1541" evidence="3">
    <location>
        <begin position="63"/>
        <end position="114"/>
    </location>
</feature>
<dbReference type="InterPro" id="IPR011438">
    <property type="entry name" value="DUF1541"/>
</dbReference>
<dbReference type="Gene3D" id="2.30.30.1210">
    <property type="entry name" value="Domain of unknown function DUF1541"/>
    <property type="match status" value="1"/>
</dbReference>
<feature type="domain" description="DUF1541" evidence="3">
    <location>
        <begin position="127"/>
        <end position="178"/>
    </location>
</feature>
<protein>
    <submittedName>
        <fullName evidence="4">DUF1541 domain-containing protein</fullName>
    </submittedName>
</protein>
<feature type="chain" id="PRO_5019377983" evidence="2">
    <location>
        <begin position="22"/>
        <end position="185"/>
    </location>
</feature>
<gene>
    <name evidence="4" type="ORF">EJA10_02920</name>
</gene>
<feature type="signal peptide" evidence="2">
    <location>
        <begin position="1"/>
        <end position="21"/>
    </location>
</feature>
<evidence type="ECO:0000313" key="4">
    <source>
        <dbReference type="EMBL" id="RSD29075.1"/>
    </source>
</evidence>
<comment type="caution">
    <text evidence="4">The sequence shown here is derived from an EMBL/GenBank/DDBJ whole genome shotgun (WGS) entry which is preliminary data.</text>
</comment>
<keyword evidence="2" id="KW-0732">Signal</keyword>